<evidence type="ECO:0000256" key="1">
    <source>
        <dbReference type="SAM" id="MobiDB-lite"/>
    </source>
</evidence>
<feature type="compositionally biased region" description="Low complexity" evidence="1">
    <location>
        <begin position="1"/>
        <end position="18"/>
    </location>
</feature>
<comment type="caution">
    <text evidence="2">The sequence shown here is derived from an EMBL/GenBank/DDBJ whole genome shotgun (WGS) entry which is preliminary data.</text>
</comment>
<evidence type="ECO:0000313" key="2">
    <source>
        <dbReference type="EMBL" id="KAF2436120.1"/>
    </source>
</evidence>
<sequence length="225" mass="25904">METITEVTTTTNTPTVRVPPRRRVDTPLPLPSAPIAIPARTKPKVDNPFPSHRPEVAQNFCLSVKQAPKYAIDPRGPPFKYPEQPKNCACCTCKEFWREKPLWMVKITDPKARYIGRKRTPREAKALEYCRKCILAEGGKIVKDAPDTLYTILWTVPDGVKDLSFELIDPIFRGLQLHTAVYDTEGSLAAIRWTNKKSSKSDEEERATRELEDLLRMQQRRRRRM</sequence>
<name>A0A9P4P0U0_9PEZI</name>
<reference evidence="2" key="1">
    <citation type="journal article" date="2020" name="Stud. Mycol.">
        <title>101 Dothideomycetes genomes: a test case for predicting lifestyles and emergence of pathogens.</title>
        <authorList>
            <person name="Haridas S."/>
            <person name="Albert R."/>
            <person name="Binder M."/>
            <person name="Bloem J."/>
            <person name="Labutti K."/>
            <person name="Salamov A."/>
            <person name="Andreopoulos B."/>
            <person name="Baker S."/>
            <person name="Barry K."/>
            <person name="Bills G."/>
            <person name="Bluhm B."/>
            <person name="Cannon C."/>
            <person name="Castanera R."/>
            <person name="Culley D."/>
            <person name="Daum C."/>
            <person name="Ezra D."/>
            <person name="Gonzalez J."/>
            <person name="Henrissat B."/>
            <person name="Kuo A."/>
            <person name="Liang C."/>
            <person name="Lipzen A."/>
            <person name="Lutzoni F."/>
            <person name="Magnuson J."/>
            <person name="Mondo S."/>
            <person name="Nolan M."/>
            <person name="Ohm R."/>
            <person name="Pangilinan J."/>
            <person name="Park H.-J."/>
            <person name="Ramirez L."/>
            <person name="Alfaro M."/>
            <person name="Sun H."/>
            <person name="Tritt A."/>
            <person name="Yoshinaga Y."/>
            <person name="Zwiers L.-H."/>
            <person name="Turgeon B."/>
            <person name="Goodwin S."/>
            <person name="Spatafora J."/>
            <person name="Crous P."/>
            <person name="Grigoriev I."/>
        </authorList>
    </citation>
    <scope>NUCLEOTIDE SEQUENCE</scope>
    <source>
        <strain evidence="2">CBS 130266</strain>
    </source>
</reference>
<dbReference type="Proteomes" id="UP000800235">
    <property type="component" value="Unassembled WGS sequence"/>
</dbReference>
<dbReference type="AlphaFoldDB" id="A0A9P4P0U0"/>
<protein>
    <submittedName>
        <fullName evidence="2">Uncharacterized protein</fullName>
    </submittedName>
</protein>
<proteinExistence type="predicted"/>
<dbReference type="EMBL" id="MU007011">
    <property type="protein sequence ID" value="KAF2436120.1"/>
    <property type="molecule type" value="Genomic_DNA"/>
</dbReference>
<accession>A0A9P4P0U0</accession>
<keyword evidence="3" id="KW-1185">Reference proteome</keyword>
<feature type="region of interest" description="Disordered" evidence="1">
    <location>
        <begin position="1"/>
        <end position="43"/>
    </location>
</feature>
<organism evidence="2 3">
    <name type="scientific">Tothia fuscella</name>
    <dbReference type="NCBI Taxonomy" id="1048955"/>
    <lineage>
        <taxon>Eukaryota</taxon>
        <taxon>Fungi</taxon>
        <taxon>Dikarya</taxon>
        <taxon>Ascomycota</taxon>
        <taxon>Pezizomycotina</taxon>
        <taxon>Dothideomycetes</taxon>
        <taxon>Pleosporomycetidae</taxon>
        <taxon>Venturiales</taxon>
        <taxon>Cylindrosympodiaceae</taxon>
        <taxon>Tothia</taxon>
    </lineage>
</organism>
<evidence type="ECO:0000313" key="3">
    <source>
        <dbReference type="Proteomes" id="UP000800235"/>
    </source>
</evidence>
<gene>
    <name evidence="2" type="ORF">EJ08DRAFT_729322</name>
</gene>